<dbReference type="InterPro" id="IPR013083">
    <property type="entry name" value="Znf_RING/FYVE/PHD"/>
</dbReference>
<dbReference type="AlphaFoldDB" id="A0A6A4KRU5"/>
<evidence type="ECO:0000256" key="1">
    <source>
        <dbReference type="ARBA" id="ARBA00022723"/>
    </source>
</evidence>
<dbReference type="SUPFAM" id="SSF57903">
    <property type="entry name" value="FYVE/PHD zinc finger"/>
    <property type="match status" value="1"/>
</dbReference>
<dbReference type="Gene3D" id="3.30.40.10">
    <property type="entry name" value="Zinc/RING finger domain, C3HC4 (zinc finger)"/>
    <property type="match status" value="1"/>
</dbReference>
<evidence type="ECO:0000256" key="3">
    <source>
        <dbReference type="ARBA" id="ARBA00022833"/>
    </source>
</evidence>
<feature type="non-terminal residue" evidence="5">
    <location>
        <position position="1"/>
    </location>
</feature>
<sequence>MEGLDMSSSCLESGPCTEIENRNGDVIECDPIAEMIDSHHLAGVSPVVTAAGGGEAAALAAVLVEVKTEVNVDEEGVGKRRRGRPARGQPRPPPMKKIKEEDEEEDVCFICFDGGSLVLCDRRGCPKAYHPACIKRDEAFFDQRLNGIAVCCYVLCS</sequence>
<accession>A0A6A4KRU5</accession>
<gene>
    <name evidence="5" type="ORF">C3L33_17764</name>
</gene>
<protein>
    <recommendedName>
        <fullName evidence="7">Zinc finger PHD-type domain-containing protein</fullName>
    </recommendedName>
</protein>
<dbReference type="GO" id="GO:0008270">
    <property type="term" value="F:zinc ion binding"/>
    <property type="evidence" value="ECO:0007669"/>
    <property type="project" value="UniProtKB-KW"/>
</dbReference>
<dbReference type="InterPro" id="IPR011011">
    <property type="entry name" value="Znf_FYVE_PHD"/>
</dbReference>
<comment type="caution">
    <text evidence="5">The sequence shown here is derived from an EMBL/GenBank/DDBJ whole genome shotgun (WGS) entry which is preliminary data.</text>
</comment>
<dbReference type="PANTHER" id="PTHR46695:SF4">
    <property type="entry name" value="ZINC FINGER CCCH DOMAIN-CONTAINING PROTEIN 44"/>
    <property type="match status" value="1"/>
</dbReference>
<evidence type="ECO:0000313" key="6">
    <source>
        <dbReference type="Proteomes" id="UP000428333"/>
    </source>
</evidence>
<evidence type="ECO:0000313" key="5">
    <source>
        <dbReference type="EMBL" id="KAE9450326.1"/>
    </source>
</evidence>
<reference evidence="5 6" key="1">
    <citation type="journal article" date="2019" name="Genome Biol. Evol.">
        <title>The Rhododendron genome and chromosomal organization provide insight into shared whole-genome duplications across the heath family (Ericaceae).</title>
        <authorList>
            <person name="Soza V.L."/>
            <person name="Lindsley D."/>
            <person name="Waalkes A."/>
            <person name="Ramage E."/>
            <person name="Patwardhan R.P."/>
            <person name="Burton J.N."/>
            <person name="Adey A."/>
            <person name="Kumar A."/>
            <person name="Qiu R."/>
            <person name="Shendure J."/>
            <person name="Hall B."/>
        </authorList>
    </citation>
    <scope>NUCLEOTIDE SEQUENCE [LARGE SCALE GENOMIC DNA]</scope>
    <source>
        <strain evidence="5">RSF 1966-606</strain>
    </source>
</reference>
<keyword evidence="2" id="KW-0863">Zinc-finger</keyword>
<keyword evidence="6" id="KW-1185">Reference proteome</keyword>
<evidence type="ECO:0008006" key="7">
    <source>
        <dbReference type="Google" id="ProtNLM"/>
    </source>
</evidence>
<keyword evidence="1" id="KW-0479">Metal-binding</keyword>
<evidence type="ECO:0000256" key="4">
    <source>
        <dbReference type="SAM" id="MobiDB-lite"/>
    </source>
</evidence>
<dbReference type="OrthoDB" id="6415790at2759"/>
<keyword evidence="3" id="KW-0862">Zinc</keyword>
<dbReference type="Proteomes" id="UP000428333">
    <property type="component" value="Linkage Group LG11"/>
</dbReference>
<dbReference type="PANTHER" id="PTHR46695">
    <property type="entry name" value="ZINC FINGER CCCH DOMAIN-CONTAINING PROTEIN 44-RELATED"/>
    <property type="match status" value="1"/>
</dbReference>
<feature type="region of interest" description="Disordered" evidence="4">
    <location>
        <begin position="73"/>
        <end position="102"/>
    </location>
</feature>
<organism evidence="5 6">
    <name type="scientific">Rhododendron williamsianum</name>
    <dbReference type="NCBI Taxonomy" id="262921"/>
    <lineage>
        <taxon>Eukaryota</taxon>
        <taxon>Viridiplantae</taxon>
        <taxon>Streptophyta</taxon>
        <taxon>Embryophyta</taxon>
        <taxon>Tracheophyta</taxon>
        <taxon>Spermatophyta</taxon>
        <taxon>Magnoliopsida</taxon>
        <taxon>eudicotyledons</taxon>
        <taxon>Gunneridae</taxon>
        <taxon>Pentapetalae</taxon>
        <taxon>asterids</taxon>
        <taxon>Ericales</taxon>
        <taxon>Ericaceae</taxon>
        <taxon>Ericoideae</taxon>
        <taxon>Rhodoreae</taxon>
        <taxon>Rhododendron</taxon>
    </lineage>
</organism>
<name>A0A6A4KRU5_9ERIC</name>
<evidence type="ECO:0000256" key="2">
    <source>
        <dbReference type="ARBA" id="ARBA00022771"/>
    </source>
</evidence>
<proteinExistence type="predicted"/>
<dbReference type="EMBL" id="QEFC01003069">
    <property type="protein sequence ID" value="KAE9450326.1"/>
    <property type="molecule type" value="Genomic_DNA"/>
</dbReference>